<evidence type="ECO:0000256" key="1">
    <source>
        <dbReference type="ARBA" id="ARBA00022723"/>
    </source>
</evidence>
<dbReference type="Pfam" id="PF00403">
    <property type="entry name" value="HMA"/>
    <property type="match status" value="3"/>
</dbReference>
<dbReference type="GO" id="GO:0005507">
    <property type="term" value="F:copper ion binding"/>
    <property type="evidence" value="ECO:0007669"/>
    <property type="project" value="InterPro"/>
</dbReference>
<dbReference type="SUPFAM" id="SSF55008">
    <property type="entry name" value="HMA, heavy metal-associated domain"/>
    <property type="match status" value="3"/>
</dbReference>
<evidence type="ECO:0000259" key="4">
    <source>
        <dbReference type="PROSITE" id="PS50846"/>
    </source>
</evidence>
<sequence length="255" mass="28465">MNSWLKIDGMTCNSCVHNIETTVHTIDGVLNIEIYLEDGKAFLTYDPTLTSDQIIAKRIDDMGFDCSVDDTVDHHSNDLIEAKDQMLSAWLEILGMTCMSCVNNIKSVVQPMSGVHSIEIYLKDNEAFVQFDRQLVSAQEIAKRIDDMGFDCKVMDNRHETRRDSELNSLFAVQTPIAESPKRVVNNSVDHMVYKRPDSVSKLKYSDTIAVDLTDLEKCVLNVSGMTCASCVANIERNLGKVEGIHGVLVALLSQ</sequence>
<evidence type="ECO:0000313" key="6">
    <source>
        <dbReference type="Proteomes" id="UP000759131"/>
    </source>
</evidence>
<proteinExistence type="predicted"/>
<dbReference type="PROSITE" id="PS50846">
    <property type="entry name" value="HMA_2"/>
    <property type="match status" value="3"/>
</dbReference>
<keyword evidence="2" id="KW-0187">Copper transport</keyword>
<dbReference type="AlphaFoldDB" id="A0A7R9QK26"/>
<dbReference type="CDD" id="cd00371">
    <property type="entry name" value="HMA"/>
    <property type="match status" value="3"/>
</dbReference>
<dbReference type="FunFam" id="3.30.70.100:FF:000001">
    <property type="entry name" value="ATPase copper transporting beta"/>
    <property type="match status" value="1"/>
</dbReference>
<dbReference type="PROSITE" id="PS01047">
    <property type="entry name" value="HMA_1"/>
    <property type="match status" value="2"/>
</dbReference>
<dbReference type="InterPro" id="IPR036163">
    <property type="entry name" value="HMA_dom_sf"/>
</dbReference>
<dbReference type="OrthoDB" id="432719at2759"/>
<dbReference type="GO" id="GO:0006825">
    <property type="term" value="P:copper ion transport"/>
    <property type="evidence" value="ECO:0007669"/>
    <property type="project" value="UniProtKB-KW"/>
</dbReference>
<dbReference type="InterPro" id="IPR017969">
    <property type="entry name" value="Heavy-metal-associated_CS"/>
</dbReference>
<keyword evidence="1" id="KW-0479">Metal-binding</keyword>
<dbReference type="FunFam" id="3.30.70.100:FF:000043">
    <property type="entry name" value="Copper-transporting ATPase 2"/>
    <property type="match status" value="1"/>
</dbReference>
<feature type="domain" description="HMA" evidence="4">
    <location>
        <begin position="87"/>
        <end position="153"/>
    </location>
</feature>
<name>A0A7R9QK26_9ACAR</name>
<dbReference type="Proteomes" id="UP000759131">
    <property type="component" value="Unassembled WGS sequence"/>
</dbReference>
<keyword evidence="6" id="KW-1185">Reference proteome</keyword>
<evidence type="ECO:0000313" key="5">
    <source>
        <dbReference type="EMBL" id="CAD7648479.1"/>
    </source>
</evidence>
<dbReference type="InterPro" id="IPR006122">
    <property type="entry name" value="HMA_Cu_ion-bd"/>
</dbReference>
<gene>
    <name evidence="5" type="ORF">OSB1V03_LOCUS21952</name>
</gene>
<dbReference type="NCBIfam" id="TIGR00003">
    <property type="entry name" value="copper ion binding protein"/>
    <property type="match status" value="2"/>
</dbReference>
<accession>A0A7R9QK26</accession>
<dbReference type="EMBL" id="CAJPIZ010043604">
    <property type="protein sequence ID" value="CAG2122006.1"/>
    <property type="molecule type" value="Genomic_DNA"/>
</dbReference>
<dbReference type="EMBL" id="OC898179">
    <property type="protein sequence ID" value="CAD7648479.1"/>
    <property type="molecule type" value="Genomic_DNA"/>
</dbReference>
<dbReference type="PANTHER" id="PTHR46594:SF4">
    <property type="entry name" value="P-TYPE CATION-TRANSPORTING ATPASE"/>
    <property type="match status" value="1"/>
</dbReference>
<keyword evidence="2" id="KW-0813">Transport</keyword>
<feature type="domain" description="HMA" evidence="4">
    <location>
        <begin position="1"/>
        <end position="67"/>
    </location>
</feature>
<dbReference type="InterPro" id="IPR006121">
    <property type="entry name" value="HMA_dom"/>
</dbReference>
<keyword evidence="3" id="KW-0186">Copper</keyword>
<dbReference type="Gene3D" id="3.30.70.100">
    <property type="match status" value="3"/>
</dbReference>
<reference evidence="5" key="1">
    <citation type="submission" date="2020-11" db="EMBL/GenBank/DDBJ databases">
        <authorList>
            <person name="Tran Van P."/>
        </authorList>
    </citation>
    <scope>NUCLEOTIDE SEQUENCE</scope>
</reference>
<dbReference type="PRINTS" id="PR00942">
    <property type="entry name" value="CUATPASEI"/>
</dbReference>
<evidence type="ECO:0000256" key="2">
    <source>
        <dbReference type="ARBA" id="ARBA00022796"/>
    </source>
</evidence>
<keyword evidence="2" id="KW-0406">Ion transport</keyword>
<organism evidence="5">
    <name type="scientific">Medioppia subpectinata</name>
    <dbReference type="NCBI Taxonomy" id="1979941"/>
    <lineage>
        <taxon>Eukaryota</taxon>
        <taxon>Metazoa</taxon>
        <taxon>Ecdysozoa</taxon>
        <taxon>Arthropoda</taxon>
        <taxon>Chelicerata</taxon>
        <taxon>Arachnida</taxon>
        <taxon>Acari</taxon>
        <taxon>Acariformes</taxon>
        <taxon>Sarcoptiformes</taxon>
        <taxon>Oribatida</taxon>
        <taxon>Brachypylina</taxon>
        <taxon>Oppioidea</taxon>
        <taxon>Oppiidae</taxon>
        <taxon>Medioppia</taxon>
    </lineage>
</organism>
<protein>
    <recommendedName>
        <fullName evidence="4">HMA domain-containing protein</fullName>
    </recommendedName>
</protein>
<dbReference type="PANTHER" id="PTHR46594">
    <property type="entry name" value="P-TYPE CATION-TRANSPORTING ATPASE"/>
    <property type="match status" value="1"/>
</dbReference>
<feature type="domain" description="HMA" evidence="4">
    <location>
        <begin position="217"/>
        <end position="255"/>
    </location>
</feature>
<feature type="non-terminal residue" evidence="5">
    <location>
        <position position="255"/>
    </location>
</feature>
<evidence type="ECO:0000256" key="3">
    <source>
        <dbReference type="ARBA" id="ARBA00023008"/>
    </source>
</evidence>